<dbReference type="AlphaFoldDB" id="A0A1G5SFG9"/>
<evidence type="ECO:0000313" key="2">
    <source>
        <dbReference type="EMBL" id="SCZ85737.1"/>
    </source>
</evidence>
<organism evidence="2 3">
    <name type="scientific">Nitrosomonas mobilis</name>
    <dbReference type="NCBI Taxonomy" id="51642"/>
    <lineage>
        <taxon>Bacteria</taxon>
        <taxon>Pseudomonadati</taxon>
        <taxon>Pseudomonadota</taxon>
        <taxon>Betaproteobacteria</taxon>
        <taxon>Nitrosomonadales</taxon>
        <taxon>Nitrosomonadaceae</taxon>
        <taxon>Nitrosomonas</taxon>
    </lineage>
</organism>
<proteinExistence type="predicted"/>
<dbReference type="RefSeq" id="WP_090286254.1">
    <property type="nucleotide sequence ID" value="NZ_FMWO01000048.1"/>
</dbReference>
<keyword evidence="1" id="KW-0472">Membrane</keyword>
<keyword evidence="1 2" id="KW-0812">Transmembrane</keyword>
<dbReference type="Pfam" id="PF05137">
    <property type="entry name" value="PilN"/>
    <property type="match status" value="1"/>
</dbReference>
<keyword evidence="3" id="KW-1185">Reference proteome</keyword>
<gene>
    <name evidence="2" type="ORF">NSMM_400215</name>
</gene>
<feature type="transmembrane region" description="Helical" evidence="1">
    <location>
        <begin position="20"/>
        <end position="37"/>
    </location>
</feature>
<reference evidence="2 3" key="1">
    <citation type="submission" date="2016-10" db="EMBL/GenBank/DDBJ databases">
        <authorList>
            <person name="de Groot N.N."/>
        </authorList>
    </citation>
    <scope>NUCLEOTIDE SEQUENCE [LARGE SCALE GENOMIC DNA]</scope>
    <source>
        <strain evidence="2">1</strain>
    </source>
</reference>
<evidence type="ECO:0000256" key="1">
    <source>
        <dbReference type="SAM" id="Phobius"/>
    </source>
</evidence>
<keyword evidence="1" id="KW-1133">Transmembrane helix</keyword>
<dbReference type="STRING" id="51642.NSMM_400215"/>
<sequence length="178" mass="20515">MRSLKLTFPYRKRPIGVVDYLLLLLGILALIVVFFQLKITMGKMAKWETREAQLLQQQKQRISPRAASTRVTQVTQQEVKQAREIISWLNLPWEPVFDSLELAASKDVSLLSLQPNAANRAIRISGEAKNLQGLVEYVEALEREPVFKNAHLVNYRIRQDHPQRPVNFLIALTWLDSI</sequence>
<name>A0A1G5SFG9_9PROT</name>
<dbReference type="EMBL" id="FMWO01000048">
    <property type="protein sequence ID" value="SCZ85737.1"/>
    <property type="molecule type" value="Genomic_DNA"/>
</dbReference>
<accession>A0A1G5SFG9</accession>
<evidence type="ECO:0000313" key="3">
    <source>
        <dbReference type="Proteomes" id="UP000198729"/>
    </source>
</evidence>
<dbReference type="OrthoDB" id="8703192at2"/>
<protein>
    <submittedName>
        <fullName evidence="2">Putative transmembrane protein</fullName>
    </submittedName>
</protein>
<dbReference type="InterPro" id="IPR007813">
    <property type="entry name" value="PilN"/>
</dbReference>
<dbReference type="Proteomes" id="UP000198729">
    <property type="component" value="Unassembled WGS sequence"/>
</dbReference>